<reference evidence="1" key="1">
    <citation type="journal article" date="2021" name="Proc. Natl. Acad. Sci. U.S.A.">
        <title>A Catalog of Tens of Thousands of Viruses from Human Metagenomes Reveals Hidden Associations with Chronic Diseases.</title>
        <authorList>
            <person name="Tisza M.J."/>
            <person name="Buck C.B."/>
        </authorList>
    </citation>
    <scope>NUCLEOTIDE SEQUENCE</scope>
    <source>
        <strain evidence="1">CtyDR6</strain>
    </source>
</reference>
<evidence type="ECO:0000313" key="1">
    <source>
        <dbReference type="EMBL" id="DAE19448.1"/>
    </source>
</evidence>
<sequence length="42" mass="4710">MIRIIIDIEDHGDKLATKEAVAMALEQFGKVRIVLVSDGREK</sequence>
<dbReference type="EMBL" id="BK015675">
    <property type="protein sequence ID" value="DAE19448.1"/>
    <property type="molecule type" value="Genomic_DNA"/>
</dbReference>
<name>A0A8S5QK52_9CAUD</name>
<accession>A0A8S5QK52</accession>
<protein>
    <submittedName>
        <fullName evidence="1">Uncharacterized protein</fullName>
    </submittedName>
</protein>
<proteinExistence type="predicted"/>
<organism evidence="1">
    <name type="scientific">Podoviridae sp. ctyDR6</name>
    <dbReference type="NCBI Taxonomy" id="2825288"/>
    <lineage>
        <taxon>Viruses</taxon>
        <taxon>Duplodnaviria</taxon>
        <taxon>Heunggongvirae</taxon>
        <taxon>Uroviricota</taxon>
        <taxon>Caudoviricetes</taxon>
    </lineage>
</organism>